<evidence type="ECO:0000256" key="1">
    <source>
        <dbReference type="SAM" id="MobiDB-lite"/>
    </source>
</evidence>
<proteinExistence type="predicted"/>
<reference evidence="2" key="1">
    <citation type="submission" date="2014-09" db="EMBL/GenBank/DDBJ databases">
        <authorList>
            <person name="Magalhaes I.L.F."/>
            <person name="Oliveira U."/>
            <person name="Santos F.R."/>
            <person name="Vidigal T.H.D.A."/>
            <person name="Brescovit A.D."/>
            <person name="Santos A.J."/>
        </authorList>
    </citation>
    <scope>NUCLEOTIDE SEQUENCE</scope>
    <source>
        <tissue evidence="2">Shoot tissue taken approximately 20 cm above the soil surface</tissue>
    </source>
</reference>
<protein>
    <submittedName>
        <fullName evidence="2">Uncharacterized protein</fullName>
    </submittedName>
</protein>
<evidence type="ECO:0000313" key="2">
    <source>
        <dbReference type="EMBL" id="JAE22532.1"/>
    </source>
</evidence>
<accession>A0A0A9GDF0</accession>
<dbReference type="AlphaFoldDB" id="A0A0A9GDF0"/>
<sequence>MSHAPGLDRATVSPPGAGTNGVAMNAAAMAEPDRSWITTFQPFLSLLISMSFSSPPELDQYCPPNGSLCDGRRSRMNLQLKMGCRMLP</sequence>
<dbReference type="EMBL" id="GBRH01175364">
    <property type="protein sequence ID" value="JAE22532.1"/>
    <property type="molecule type" value="Transcribed_RNA"/>
</dbReference>
<name>A0A0A9GDF0_ARUDO</name>
<reference evidence="2" key="2">
    <citation type="journal article" date="2015" name="Data Brief">
        <title>Shoot transcriptome of the giant reed, Arundo donax.</title>
        <authorList>
            <person name="Barrero R.A."/>
            <person name="Guerrero F.D."/>
            <person name="Moolhuijzen P."/>
            <person name="Goolsby J.A."/>
            <person name="Tidwell J."/>
            <person name="Bellgard S.E."/>
            <person name="Bellgard M.I."/>
        </authorList>
    </citation>
    <scope>NUCLEOTIDE SEQUENCE</scope>
    <source>
        <tissue evidence="2">Shoot tissue taken approximately 20 cm above the soil surface</tissue>
    </source>
</reference>
<feature type="region of interest" description="Disordered" evidence="1">
    <location>
        <begin position="1"/>
        <end position="20"/>
    </location>
</feature>
<organism evidence="2">
    <name type="scientific">Arundo donax</name>
    <name type="common">Giant reed</name>
    <name type="synonym">Donax arundinaceus</name>
    <dbReference type="NCBI Taxonomy" id="35708"/>
    <lineage>
        <taxon>Eukaryota</taxon>
        <taxon>Viridiplantae</taxon>
        <taxon>Streptophyta</taxon>
        <taxon>Embryophyta</taxon>
        <taxon>Tracheophyta</taxon>
        <taxon>Spermatophyta</taxon>
        <taxon>Magnoliopsida</taxon>
        <taxon>Liliopsida</taxon>
        <taxon>Poales</taxon>
        <taxon>Poaceae</taxon>
        <taxon>PACMAD clade</taxon>
        <taxon>Arundinoideae</taxon>
        <taxon>Arundineae</taxon>
        <taxon>Arundo</taxon>
    </lineage>
</organism>